<keyword evidence="2" id="KW-1185">Reference proteome</keyword>
<sequence>MEKMFLFKVGDSFDATNDDNIWDFILESYNGPDTHGEYMDWNIVDFAEITEQDHKKYRVNAHSDEILTIRASVHDEAEELIASTTFKVERRKRVSPEIWTVLDVLQQGSEEAVNLVPIDKEWLDWLNRE</sequence>
<dbReference type="Proteomes" id="UP001238450">
    <property type="component" value="Unassembled WGS sequence"/>
</dbReference>
<organism evidence="1 2">
    <name type="scientific">Croceifilum oryzae</name>
    <dbReference type="NCBI Taxonomy" id="1553429"/>
    <lineage>
        <taxon>Bacteria</taxon>
        <taxon>Bacillati</taxon>
        <taxon>Bacillota</taxon>
        <taxon>Bacilli</taxon>
        <taxon>Bacillales</taxon>
        <taxon>Thermoactinomycetaceae</taxon>
        <taxon>Croceifilum</taxon>
    </lineage>
</organism>
<evidence type="ECO:0000313" key="2">
    <source>
        <dbReference type="Proteomes" id="UP001238450"/>
    </source>
</evidence>
<evidence type="ECO:0000313" key="1">
    <source>
        <dbReference type="EMBL" id="MDQ0418953.1"/>
    </source>
</evidence>
<proteinExistence type="predicted"/>
<dbReference type="EMBL" id="JAUSUV010000023">
    <property type="protein sequence ID" value="MDQ0418953.1"/>
    <property type="molecule type" value="Genomic_DNA"/>
</dbReference>
<dbReference type="RefSeq" id="WP_307254974.1">
    <property type="nucleotide sequence ID" value="NZ_JAUSUV010000023.1"/>
</dbReference>
<gene>
    <name evidence="1" type="ORF">J2Z48_003158</name>
</gene>
<reference evidence="1 2" key="1">
    <citation type="submission" date="2023-07" db="EMBL/GenBank/DDBJ databases">
        <title>Genomic Encyclopedia of Type Strains, Phase IV (KMG-IV): sequencing the most valuable type-strain genomes for metagenomic binning, comparative biology and taxonomic classification.</title>
        <authorList>
            <person name="Goeker M."/>
        </authorList>
    </citation>
    <scope>NUCLEOTIDE SEQUENCE [LARGE SCALE GENOMIC DNA]</scope>
    <source>
        <strain evidence="1 2">DSM 46876</strain>
    </source>
</reference>
<comment type="caution">
    <text evidence="1">The sequence shown here is derived from an EMBL/GenBank/DDBJ whole genome shotgun (WGS) entry which is preliminary data.</text>
</comment>
<protein>
    <submittedName>
        <fullName evidence="1">Uncharacterized protein</fullName>
    </submittedName>
</protein>
<accession>A0AAJ1THG3</accession>
<dbReference type="AlphaFoldDB" id="A0AAJ1THG3"/>
<name>A0AAJ1THG3_9BACL</name>